<dbReference type="PANTHER" id="PTHR33406:SF10">
    <property type="entry name" value="SSD DOMAIN-CONTAINING PROTEIN"/>
    <property type="match status" value="1"/>
</dbReference>
<evidence type="ECO:0000256" key="1">
    <source>
        <dbReference type="ARBA" id="ARBA00004651"/>
    </source>
</evidence>
<keyword evidence="4 6" id="KW-1133">Transmembrane helix</keyword>
<evidence type="ECO:0000256" key="3">
    <source>
        <dbReference type="ARBA" id="ARBA00022692"/>
    </source>
</evidence>
<dbReference type="InterPro" id="IPR050545">
    <property type="entry name" value="Mycobact_MmpL"/>
</dbReference>
<dbReference type="Pfam" id="PF03176">
    <property type="entry name" value="MMPL"/>
    <property type="match status" value="2"/>
</dbReference>
<gene>
    <name evidence="8" type="ORF">NMG11_16060</name>
</gene>
<dbReference type="Gene3D" id="1.20.1640.10">
    <property type="entry name" value="Multidrug efflux transporter AcrB transmembrane domain"/>
    <property type="match status" value="2"/>
</dbReference>
<dbReference type="InterPro" id="IPR004869">
    <property type="entry name" value="MMPL_dom"/>
</dbReference>
<sequence>MNSSLNLKQSTSRGVLPRIEQWLFSHRMLTLASLALFTLGMAWFAVQLRMEAGFEKQLPIGHEYIETFETYRNDLLGANRLTVVVKARQGTIWSQAGLNRLYDVTQALIFLPNVSRSSVRSLWTPNAFVNEITEEGFRADPLVPGTVTPESLDDTSIAMIANSTAQGGFIGTLVARDQSSAMITVDLNEFDTNGQRLDYLAYNQVLEQQIRGQFEDMDFEIQIIGFAKQIGDIAVGASAVFEFCLLALLLTAAAVFWYCHSLRFTLLAVGCSLVSLIWQFGALRLLGYGLDPLAVLVPFLVFAIGVSHGVQQINFIIREIACGKSVEGAARASFSGLLIPGTLALVTAFVSFVTLLLIPIPMVRELAITASLGVAFKIVTNLVMLPVLASMLRVHDGYAAAEEVSRQRRVRWLHGLARLSEWHNVRWVLGMAVLIFVTAAWQSHDRVVGSLQAGAPELREDARFNRDALSIASNYDIGLDWLSVVFEVKVDGGANDCENVALGQYQDRFVWAMQGVPGVVSVTSFSNSLRQFNEGYNEGNPKMNAVPIDPTNYSSMAAEVARVPGMMRPDCSMTAVHLFLADHKATTIHRVITAAKAFRSQFTQPGVSVRLASGNAGVIAAINEEVERSELPMMLYVYGAIALLVFVVYRDWRAVLVCCLPLTLGTFIGYWFMKELQIGLTIATLPVMVLAVGIGVDYAFYIYNRLQLHQALGQPITKAVEHALLEVGVATIFTAITLAAGVATWAFSDLKFQADMGKLLAFMFLVNMIMAMTVLPAFAVWLERTFPRRRPVRLIGSLVH</sequence>
<evidence type="ECO:0000256" key="6">
    <source>
        <dbReference type="SAM" id="Phobius"/>
    </source>
</evidence>
<keyword evidence="2" id="KW-1003">Cell membrane</keyword>
<dbReference type="PROSITE" id="PS50156">
    <property type="entry name" value="SSD"/>
    <property type="match status" value="1"/>
</dbReference>
<feature type="transmembrane region" description="Helical" evidence="6">
    <location>
        <begin position="724"/>
        <end position="747"/>
    </location>
</feature>
<proteinExistence type="predicted"/>
<feature type="transmembrane region" description="Helical" evidence="6">
    <location>
        <begin position="654"/>
        <end position="672"/>
    </location>
</feature>
<feature type="transmembrane region" description="Helical" evidence="6">
    <location>
        <begin position="366"/>
        <end position="388"/>
    </location>
</feature>
<feature type="transmembrane region" description="Helical" evidence="6">
    <location>
        <begin position="337"/>
        <end position="360"/>
    </location>
</feature>
<dbReference type="InterPro" id="IPR000731">
    <property type="entry name" value="SSD"/>
</dbReference>
<feature type="transmembrane region" description="Helical" evidence="6">
    <location>
        <begin position="293"/>
        <end position="317"/>
    </location>
</feature>
<keyword evidence="3 6" id="KW-0812">Transmembrane</keyword>
<dbReference type="SUPFAM" id="SSF82866">
    <property type="entry name" value="Multidrug efflux transporter AcrB transmembrane domain"/>
    <property type="match status" value="2"/>
</dbReference>
<feature type="transmembrane region" description="Helical" evidence="6">
    <location>
        <begin position="28"/>
        <end position="46"/>
    </location>
</feature>
<evidence type="ECO:0000256" key="2">
    <source>
        <dbReference type="ARBA" id="ARBA00022475"/>
    </source>
</evidence>
<feature type="transmembrane region" description="Helical" evidence="6">
    <location>
        <begin position="631"/>
        <end position="649"/>
    </location>
</feature>
<comment type="subcellular location">
    <subcellularLocation>
        <location evidence="1">Cell membrane</location>
        <topology evidence="1">Multi-pass membrane protein</topology>
    </subcellularLocation>
</comment>
<organism evidence="8 9">
    <name type="scientific">Pseudomonas carnis</name>
    <dbReference type="NCBI Taxonomy" id="2487355"/>
    <lineage>
        <taxon>Bacteria</taxon>
        <taxon>Pseudomonadati</taxon>
        <taxon>Pseudomonadota</taxon>
        <taxon>Gammaproteobacteria</taxon>
        <taxon>Pseudomonadales</taxon>
        <taxon>Pseudomonadaceae</taxon>
        <taxon>Pseudomonas</taxon>
    </lineage>
</organism>
<evidence type="ECO:0000313" key="9">
    <source>
        <dbReference type="Proteomes" id="UP001150614"/>
    </source>
</evidence>
<protein>
    <submittedName>
        <fullName evidence="8">Efflux RND transporter permease subunit</fullName>
    </submittedName>
</protein>
<feature type="transmembrane region" description="Helical" evidence="6">
    <location>
        <begin position="266"/>
        <end position="287"/>
    </location>
</feature>
<comment type="caution">
    <text evidence="8">The sequence shown here is derived from an EMBL/GenBank/DDBJ whole genome shotgun (WGS) entry which is preliminary data.</text>
</comment>
<evidence type="ECO:0000256" key="4">
    <source>
        <dbReference type="ARBA" id="ARBA00022989"/>
    </source>
</evidence>
<feature type="transmembrane region" description="Helical" evidence="6">
    <location>
        <begin position="759"/>
        <end position="782"/>
    </location>
</feature>
<feature type="transmembrane region" description="Helical" evidence="6">
    <location>
        <begin position="233"/>
        <end position="259"/>
    </location>
</feature>
<dbReference type="Proteomes" id="UP001150614">
    <property type="component" value="Unassembled WGS sequence"/>
</dbReference>
<accession>A0ABT5RJE6</accession>
<dbReference type="PANTHER" id="PTHR33406">
    <property type="entry name" value="MEMBRANE PROTEIN MJ1562-RELATED"/>
    <property type="match status" value="1"/>
</dbReference>
<reference evidence="8" key="1">
    <citation type="submission" date="2022-07" db="EMBL/GenBank/DDBJ databases">
        <title>Draft genome of Pseudomonas carnis strain LP isolated from cheese.</title>
        <authorList>
            <person name="Wolfe B.E."/>
        </authorList>
    </citation>
    <scope>NUCLEOTIDE SEQUENCE</scope>
    <source>
        <strain evidence="8">LP</strain>
    </source>
</reference>
<evidence type="ECO:0000313" key="8">
    <source>
        <dbReference type="EMBL" id="MDD1945343.1"/>
    </source>
</evidence>
<name>A0ABT5RJE6_9PSED</name>
<evidence type="ECO:0000259" key="7">
    <source>
        <dbReference type="PROSITE" id="PS50156"/>
    </source>
</evidence>
<keyword evidence="9" id="KW-1185">Reference proteome</keyword>
<feature type="domain" description="SSD" evidence="7">
    <location>
        <begin position="264"/>
        <end position="391"/>
    </location>
</feature>
<keyword evidence="5 6" id="KW-0472">Membrane</keyword>
<feature type="transmembrane region" description="Helical" evidence="6">
    <location>
        <begin position="678"/>
        <end position="703"/>
    </location>
</feature>
<evidence type="ECO:0000256" key="5">
    <source>
        <dbReference type="ARBA" id="ARBA00023136"/>
    </source>
</evidence>
<dbReference type="EMBL" id="JANCLL010000018">
    <property type="protein sequence ID" value="MDD1945343.1"/>
    <property type="molecule type" value="Genomic_DNA"/>
</dbReference>